<keyword evidence="3" id="KW-1185">Reference proteome</keyword>
<dbReference type="Pfam" id="PF14223">
    <property type="entry name" value="Retrotran_gag_2"/>
    <property type="match status" value="1"/>
</dbReference>
<sequence length="292" mass="32233">MSNDADSNISPTNPTKDTPTHFPVSIGSSWCQPHHPHSPSRDYQFSSLRAQSQIISTGRWLSTRCSKGEIKICTHLHGHQTTTGHREDDNDTVCSMIMQIVDPLNLCYIQETPDNAAGMWSTLLRAHQDSSTGGKVYWMRKLVNPRMEGDDISAHIDPLVKFHRQLNTLVTPGKPLTPDNVHIVALLSSIPPDWIHCVLGLMNQEGVKSETIVSALKNESIRRESQGNIISVLSTLAKSNPFKAKSNQDRHHPVNSMAEQKACWEASHKESPTPSTKTPAQAGRTSAATLVL</sequence>
<evidence type="ECO:0000313" key="3">
    <source>
        <dbReference type="Proteomes" id="UP000054564"/>
    </source>
</evidence>
<name>A0A0L0VH81_9BASI</name>
<dbReference type="AlphaFoldDB" id="A0A0L0VH81"/>
<feature type="region of interest" description="Disordered" evidence="1">
    <location>
        <begin position="1"/>
        <end position="44"/>
    </location>
</feature>
<feature type="compositionally biased region" description="Polar residues" evidence="1">
    <location>
        <begin position="272"/>
        <end position="292"/>
    </location>
</feature>
<accession>A0A0L0VH81</accession>
<comment type="caution">
    <text evidence="2">The sequence shown here is derived from an EMBL/GenBank/DDBJ whole genome shotgun (WGS) entry which is preliminary data.</text>
</comment>
<evidence type="ECO:0000313" key="2">
    <source>
        <dbReference type="EMBL" id="KNE98635.1"/>
    </source>
</evidence>
<proteinExistence type="predicted"/>
<dbReference type="EMBL" id="AJIL01000054">
    <property type="protein sequence ID" value="KNE98635.1"/>
    <property type="molecule type" value="Genomic_DNA"/>
</dbReference>
<dbReference type="STRING" id="1165861.A0A0L0VH81"/>
<organism evidence="2 3">
    <name type="scientific">Puccinia striiformis f. sp. tritici PST-78</name>
    <dbReference type="NCBI Taxonomy" id="1165861"/>
    <lineage>
        <taxon>Eukaryota</taxon>
        <taxon>Fungi</taxon>
        <taxon>Dikarya</taxon>
        <taxon>Basidiomycota</taxon>
        <taxon>Pucciniomycotina</taxon>
        <taxon>Pucciniomycetes</taxon>
        <taxon>Pucciniales</taxon>
        <taxon>Pucciniaceae</taxon>
        <taxon>Puccinia</taxon>
    </lineage>
</organism>
<reference evidence="3" key="1">
    <citation type="submission" date="2014-03" db="EMBL/GenBank/DDBJ databases">
        <title>The Genome Sequence of Puccinia striiformis f. sp. tritici PST-78.</title>
        <authorList>
            <consortium name="The Broad Institute Genome Sequencing Platform"/>
            <person name="Cuomo C."/>
            <person name="Hulbert S."/>
            <person name="Chen X."/>
            <person name="Walker B."/>
            <person name="Young S.K."/>
            <person name="Zeng Q."/>
            <person name="Gargeya S."/>
            <person name="Fitzgerald M."/>
            <person name="Haas B."/>
            <person name="Abouelleil A."/>
            <person name="Alvarado L."/>
            <person name="Arachchi H.M."/>
            <person name="Berlin A.M."/>
            <person name="Chapman S.B."/>
            <person name="Goldberg J."/>
            <person name="Griggs A."/>
            <person name="Gujja S."/>
            <person name="Hansen M."/>
            <person name="Howarth C."/>
            <person name="Imamovic A."/>
            <person name="Larimer J."/>
            <person name="McCowan C."/>
            <person name="Montmayeur A."/>
            <person name="Murphy C."/>
            <person name="Neiman D."/>
            <person name="Pearson M."/>
            <person name="Priest M."/>
            <person name="Roberts A."/>
            <person name="Saif S."/>
            <person name="Shea T."/>
            <person name="Sisk P."/>
            <person name="Sykes S."/>
            <person name="Wortman J."/>
            <person name="Nusbaum C."/>
            <person name="Birren B."/>
        </authorList>
    </citation>
    <scope>NUCLEOTIDE SEQUENCE [LARGE SCALE GENOMIC DNA]</scope>
    <source>
        <strain evidence="3">race PST-78</strain>
    </source>
</reference>
<feature type="region of interest" description="Disordered" evidence="1">
    <location>
        <begin position="243"/>
        <end position="292"/>
    </location>
</feature>
<dbReference type="PANTHER" id="PTHR33246">
    <property type="entry name" value="CCHC-TYPE DOMAIN-CONTAINING PROTEIN"/>
    <property type="match status" value="1"/>
</dbReference>
<evidence type="ECO:0000256" key="1">
    <source>
        <dbReference type="SAM" id="MobiDB-lite"/>
    </source>
</evidence>
<feature type="compositionally biased region" description="Polar residues" evidence="1">
    <location>
        <begin position="1"/>
        <end position="17"/>
    </location>
</feature>
<dbReference type="PANTHER" id="PTHR33246:SF51">
    <property type="entry name" value="MYB_SANT-LIKE DOMAIN-CONTAINING PROTEIN"/>
    <property type="match status" value="1"/>
</dbReference>
<protein>
    <submittedName>
        <fullName evidence="2">Uncharacterized protein</fullName>
    </submittedName>
</protein>
<dbReference type="Proteomes" id="UP000054564">
    <property type="component" value="Unassembled WGS sequence"/>
</dbReference>
<gene>
    <name evidence="2" type="ORF">PSTG_08004</name>
</gene>